<accession>A0A450TZN0</accession>
<proteinExistence type="predicted"/>
<sequence length="75" mass="8512">MIEKVTDSVIEEIHWTREEISKRFDGNIAAIAEDAARRQAMSNRPVWKPKTPGERLQPTDQSAARHTSGILAERL</sequence>
<evidence type="ECO:0000256" key="1">
    <source>
        <dbReference type="SAM" id="MobiDB-lite"/>
    </source>
</evidence>
<feature type="region of interest" description="Disordered" evidence="1">
    <location>
        <begin position="36"/>
        <end position="75"/>
    </location>
</feature>
<dbReference type="EMBL" id="CAADEZ010000834">
    <property type="protein sequence ID" value="VFJ75435.1"/>
    <property type="molecule type" value="Genomic_DNA"/>
</dbReference>
<reference evidence="2" key="1">
    <citation type="submission" date="2019-02" db="EMBL/GenBank/DDBJ databases">
        <authorList>
            <person name="Gruber-Vodicka R. H."/>
            <person name="Seah K. B. B."/>
        </authorList>
    </citation>
    <scope>NUCLEOTIDE SEQUENCE</scope>
    <source>
        <strain evidence="2">BECK_BZ163</strain>
        <strain evidence="3">BECK_BZ164</strain>
    </source>
</reference>
<dbReference type="EMBL" id="CAADFL010000788">
    <property type="protein sequence ID" value="VFK21455.1"/>
    <property type="molecule type" value="Genomic_DNA"/>
</dbReference>
<organism evidence="2">
    <name type="scientific">Candidatus Kentrum sp. FM</name>
    <dbReference type="NCBI Taxonomy" id="2126340"/>
    <lineage>
        <taxon>Bacteria</taxon>
        <taxon>Pseudomonadati</taxon>
        <taxon>Pseudomonadota</taxon>
        <taxon>Gammaproteobacteria</taxon>
        <taxon>Candidatus Kentrum</taxon>
    </lineage>
</organism>
<evidence type="ECO:0000313" key="3">
    <source>
        <dbReference type="EMBL" id="VFK21455.1"/>
    </source>
</evidence>
<dbReference type="AlphaFoldDB" id="A0A450TZN0"/>
<name>A0A450TZN0_9GAMM</name>
<evidence type="ECO:0000313" key="2">
    <source>
        <dbReference type="EMBL" id="VFJ75435.1"/>
    </source>
</evidence>
<gene>
    <name evidence="2" type="ORF">BECKFM1743A_GA0114220_108344</name>
    <name evidence="3" type="ORF">BECKFM1743B_GA0114221_107881</name>
</gene>
<protein>
    <submittedName>
        <fullName evidence="2">Uncharacterized protein</fullName>
    </submittedName>
</protein>